<evidence type="ECO:0008006" key="4">
    <source>
        <dbReference type="Google" id="ProtNLM"/>
    </source>
</evidence>
<evidence type="ECO:0000256" key="1">
    <source>
        <dbReference type="SAM" id="SignalP"/>
    </source>
</evidence>
<evidence type="ECO:0000313" key="3">
    <source>
        <dbReference type="Proteomes" id="UP000295741"/>
    </source>
</evidence>
<name>A0A4R6ISB6_9BACT</name>
<proteinExistence type="predicted"/>
<protein>
    <recommendedName>
        <fullName evidence="4">Outer membrane protein with beta-barrel domain</fullName>
    </recommendedName>
</protein>
<gene>
    <name evidence="2" type="ORF">BC659_2913</name>
</gene>
<dbReference type="EMBL" id="SNWP01000013">
    <property type="protein sequence ID" value="TDO25372.1"/>
    <property type="molecule type" value="Genomic_DNA"/>
</dbReference>
<dbReference type="OrthoDB" id="657299at2"/>
<dbReference type="Gene3D" id="2.40.160.20">
    <property type="match status" value="1"/>
</dbReference>
<reference evidence="2 3" key="1">
    <citation type="submission" date="2019-03" db="EMBL/GenBank/DDBJ databases">
        <title>Genomic Encyclopedia of Archaeal and Bacterial Type Strains, Phase II (KMG-II): from individual species to whole genera.</title>
        <authorList>
            <person name="Goeker M."/>
        </authorList>
    </citation>
    <scope>NUCLEOTIDE SEQUENCE [LARGE SCALE GENOMIC DNA]</scope>
    <source>
        <strain evidence="2 3">DSM 28323</strain>
    </source>
</reference>
<comment type="caution">
    <text evidence="2">The sequence shown here is derived from an EMBL/GenBank/DDBJ whole genome shotgun (WGS) entry which is preliminary data.</text>
</comment>
<dbReference type="InterPro" id="IPR011250">
    <property type="entry name" value="OMP/PagP_B-barrel"/>
</dbReference>
<keyword evidence="1" id="KW-0732">Signal</keyword>
<keyword evidence="3" id="KW-1185">Reference proteome</keyword>
<dbReference type="AlphaFoldDB" id="A0A4R6ISB6"/>
<feature type="signal peptide" evidence="1">
    <location>
        <begin position="1"/>
        <end position="19"/>
    </location>
</feature>
<organism evidence="2 3">
    <name type="scientific">Sediminibacterium goheungense</name>
    <dbReference type="NCBI Taxonomy" id="1086393"/>
    <lineage>
        <taxon>Bacteria</taxon>
        <taxon>Pseudomonadati</taxon>
        <taxon>Bacteroidota</taxon>
        <taxon>Chitinophagia</taxon>
        <taxon>Chitinophagales</taxon>
        <taxon>Chitinophagaceae</taxon>
        <taxon>Sediminibacterium</taxon>
    </lineage>
</organism>
<dbReference type="RefSeq" id="WP_133475484.1">
    <property type="nucleotide sequence ID" value="NZ_SNWP01000013.1"/>
</dbReference>
<dbReference type="SUPFAM" id="SSF56925">
    <property type="entry name" value="OMPA-like"/>
    <property type="match status" value="1"/>
</dbReference>
<feature type="chain" id="PRO_5020243333" description="Outer membrane protein with beta-barrel domain" evidence="1">
    <location>
        <begin position="20"/>
        <end position="172"/>
    </location>
</feature>
<accession>A0A4R6ISB6</accession>
<dbReference type="Proteomes" id="UP000295741">
    <property type="component" value="Unassembled WGS sequence"/>
</dbReference>
<sequence>MKKITILICLLVSAFMVHAQESRWHLQISPELALPTGDFGKVVNTGLGANVKGMYLLKTRDYLTLTAGYQYFKVKTLVGGVSSGYHIVPLLFGYRKTYKKLFFESQVGLGFYTLKAKSTVGTATDSNTGFTWSQSFGHDFGSLELQLRYQQGNFNKDHVGMVGVGLNYHFDF</sequence>
<evidence type="ECO:0000313" key="2">
    <source>
        <dbReference type="EMBL" id="TDO25372.1"/>
    </source>
</evidence>